<dbReference type="PANTHER" id="PTHR48079">
    <property type="entry name" value="PROTEIN YEEZ"/>
    <property type="match status" value="1"/>
</dbReference>
<accession>A0A261QV01</accession>
<dbReference type="SUPFAM" id="SSF51735">
    <property type="entry name" value="NAD(P)-binding Rossmann-fold domains"/>
    <property type="match status" value="1"/>
</dbReference>
<dbReference type="AlphaFoldDB" id="A0A261QV01"/>
<protein>
    <recommendedName>
        <fullName evidence="1">NAD-dependent epimerase/dehydratase domain-containing protein</fullName>
    </recommendedName>
</protein>
<comment type="caution">
    <text evidence="2">The sequence shown here is derived from an EMBL/GenBank/DDBJ whole genome shotgun (WGS) entry which is preliminary data.</text>
</comment>
<name>A0A261QV01_9BORD</name>
<dbReference type="GO" id="GO:0005737">
    <property type="term" value="C:cytoplasm"/>
    <property type="evidence" value="ECO:0007669"/>
    <property type="project" value="TreeGrafter"/>
</dbReference>
<dbReference type="Proteomes" id="UP000216947">
    <property type="component" value="Unassembled WGS sequence"/>
</dbReference>
<dbReference type="Pfam" id="PF01370">
    <property type="entry name" value="Epimerase"/>
    <property type="match status" value="1"/>
</dbReference>
<organism evidence="2 3">
    <name type="scientific">Bordetella genomosp. 7</name>
    <dbReference type="NCBI Taxonomy" id="1416805"/>
    <lineage>
        <taxon>Bacteria</taxon>
        <taxon>Pseudomonadati</taxon>
        <taxon>Pseudomonadota</taxon>
        <taxon>Betaproteobacteria</taxon>
        <taxon>Burkholderiales</taxon>
        <taxon>Alcaligenaceae</taxon>
        <taxon>Bordetella</taxon>
    </lineage>
</organism>
<dbReference type="InterPro" id="IPR036291">
    <property type="entry name" value="NAD(P)-bd_dom_sf"/>
</dbReference>
<evidence type="ECO:0000313" key="3">
    <source>
        <dbReference type="Proteomes" id="UP000216947"/>
    </source>
</evidence>
<evidence type="ECO:0000259" key="1">
    <source>
        <dbReference type="Pfam" id="PF01370"/>
    </source>
</evidence>
<dbReference type="PANTHER" id="PTHR48079:SF6">
    <property type="entry name" value="NAD(P)-BINDING DOMAIN-CONTAINING PROTEIN-RELATED"/>
    <property type="match status" value="1"/>
</dbReference>
<feature type="domain" description="NAD-dependent epimerase/dehydratase" evidence="1">
    <location>
        <begin position="59"/>
        <end position="267"/>
    </location>
</feature>
<dbReference type="Gene3D" id="3.40.50.720">
    <property type="entry name" value="NAD(P)-binding Rossmann-like Domain"/>
    <property type="match status" value="1"/>
</dbReference>
<dbReference type="GO" id="GO:0004029">
    <property type="term" value="F:aldehyde dehydrogenase (NAD+) activity"/>
    <property type="evidence" value="ECO:0007669"/>
    <property type="project" value="TreeGrafter"/>
</dbReference>
<proteinExistence type="predicted"/>
<gene>
    <name evidence="2" type="ORF">CAL19_17895</name>
</gene>
<dbReference type="InterPro" id="IPR051783">
    <property type="entry name" value="NAD(P)-dependent_oxidoreduct"/>
</dbReference>
<dbReference type="EMBL" id="NEVK01000008">
    <property type="protein sequence ID" value="OZI16551.1"/>
    <property type="molecule type" value="Genomic_DNA"/>
</dbReference>
<sequence>MRRAVCSCGGCLWIRHGRGSLREQTCVWICIRPDATVRRRTILYVVQCAAPPGGPVRFIITGATGYIGRHLLRQARERGHDLAVYTRQRAGLPGDVTALSYDAPLPAAFHGADALINLAGRAHTTDTGAGHDAFDEANHQLPRRLADQARQAGVRRFVHVSSIGVYGNTRDEPLNEAAPLAPDTPYARSKARGDEALQQQYEDAPTQLAIVRPPMVYGPACPGNFARLRKLLQTGAPLPFGALDAPRSFIYVANLADLLLHVAAHPAGHGLFLAGDGSDYTVPQLLRAMAQESRRPARLFPVPAAWLRAAARLAGLRREMDSLTRPLLVDWSHAHAALGWTPPVDPETALRASLA</sequence>
<dbReference type="InterPro" id="IPR001509">
    <property type="entry name" value="Epimerase_deHydtase"/>
</dbReference>
<keyword evidence="3" id="KW-1185">Reference proteome</keyword>
<reference evidence="3" key="1">
    <citation type="submission" date="2017-05" db="EMBL/GenBank/DDBJ databases">
        <title>Complete and WGS of Bordetella genogroups.</title>
        <authorList>
            <person name="Spilker T."/>
            <person name="Lipuma J."/>
        </authorList>
    </citation>
    <scope>NUCLEOTIDE SEQUENCE [LARGE SCALE GENOMIC DNA]</scope>
    <source>
        <strain evidence="3">AU18089</strain>
    </source>
</reference>
<evidence type="ECO:0000313" key="2">
    <source>
        <dbReference type="EMBL" id="OZI16551.1"/>
    </source>
</evidence>